<protein>
    <submittedName>
        <fullName evidence="1">Uncharacterized protein</fullName>
    </submittedName>
</protein>
<dbReference type="EMBL" id="RCZP01000020">
    <property type="protein sequence ID" value="TPG52502.1"/>
    <property type="molecule type" value="Genomic_DNA"/>
</dbReference>
<reference evidence="1 2" key="1">
    <citation type="journal article" date="2019" name="Environ. Microbiol.">
        <title>Species interactions and distinct microbial communities in high Arctic permafrost affected cryosols are associated with the CH4 and CO2 gas fluxes.</title>
        <authorList>
            <person name="Altshuler I."/>
            <person name="Hamel J."/>
            <person name="Turney S."/>
            <person name="Magnuson E."/>
            <person name="Levesque R."/>
            <person name="Greer C."/>
            <person name="Whyte L.G."/>
        </authorList>
    </citation>
    <scope>NUCLEOTIDE SEQUENCE [LARGE SCALE GENOMIC DNA]</scope>
    <source>
        <strain evidence="1 2">S9.3B</strain>
    </source>
</reference>
<keyword evidence="2" id="KW-1185">Reference proteome</keyword>
<dbReference type="AlphaFoldDB" id="A0A502FTB8"/>
<evidence type="ECO:0000313" key="1">
    <source>
        <dbReference type="EMBL" id="TPG52502.1"/>
    </source>
</evidence>
<dbReference type="OrthoDB" id="7997598at2"/>
<dbReference type="RefSeq" id="WP_140885158.1">
    <property type="nucleotide sequence ID" value="NZ_RCZP01000020.1"/>
</dbReference>
<dbReference type="Proteomes" id="UP000317078">
    <property type="component" value="Unassembled WGS sequence"/>
</dbReference>
<organism evidence="1 2">
    <name type="scientific">Muricoccus nepalensis</name>
    <dbReference type="NCBI Taxonomy" id="1854500"/>
    <lineage>
        <taxon>Bacteria</taxon>
        <taxon>Pseudomonadati</taxon>
        <taxon>Pseudomonadota</taxon>
        <taxon>Alphaproteobacteria</taxon>
        <taxon>Acetobacterales</taxon>
        <taxon>Roseomonadaceae</taxon>
        <taxon>Muricoccus</taxon>
    </lineage>
</organism>
<gene>
    <name evidence="1" type="ORF">EAH89_18245</name>
</gene>
<sequence length="90" mass="9555">MSPDLTLTPVRLGTDAADEDGQLVFAGDFLVAVLVRLAEGHEAVGHWFLEHGFGRLHVTVPPTFSDLQAAKHWIAGRLSGIPAGGSRLSP</sequence>
<proteinExistence type="predicted"/>
<accession>A0A502FTB8</accession>
<comment type="caution">
    <text evidence="1">The sequence shown here is derived from an EMBL/GenBank/DDBJ whole genome shotgun (WGS) entry which is preliminary data.</text>
</comment>
<name>A0A502FTB8_9PROT</name>
<evidence type="ECO:0000313" key="2">
    <source>
        <dbReference type="Proteomes" id="UP000317078"/>
    </source>
</evidence>